<accession>A6FXN7</accession>
<dbReference type="PANTHER" id="PTHR40202:SF1">
    <property type="entry name" value="HD DOMAIN-CONTAINING PROTEIN"/>
    <property type="match status" value="1"/>
</dbReference>
<dbReference type="eggNOG" id="COG4341">
    <property type="taxonomic scope" value="Bacteria"/>
</dbReference>
<evidence type="ECO:0000313" key="2">
    <source>
        <dbReference type="Proteomes" id="UP000005801"/>
    </source>
</evidence>
<reference evidence="1 2" key="1">
    <citation type="submission" date="2007-06" db="EMBL/GenBank/DDBJ databases">
        <authorList>
            <person name="Shimkets L."/>
            <person name="Ferriera S."/>
            <person name="Johnson J."/>
            <person name="Kravitz S."/>
            <person name="Beeson K."/>
            <person name="Sutton G."/>
            <person name="Rogers Y.-H."/>
            <person name="Friedman R."/>
            <person name="Frazier M."/>
            <person name="Venter J.C."/>
        </authorList>
    </citation>
    <scope>NUCLEOTIDE SEQUENCE [LARGE SCALE GENOMIC DNA]</scope>
    <source>
        <strain evidence="1 2">SIR-1</strain>
    </source>
</reference>
<dbReference type="SUPFAM" id="SSF109604">
    <property type="entry name" value="HD-domain/PDEase-like"/>
    <property type="match status" value="1"/>
</dbReference>
<dbReference type="OrthoDB" id="823268at2"/>
<dbReference type="PANTHER" id="PTHR40202">
    <property type="match status" value="1"/>
</dbReference>
<proteinExistence type="predicted"/>
<dbReference type="EMBL" id="ABCS01000002">
    <property type="protein sequence ID" value="EDM81625.1"/>
    <property type="molecule type" value="Genomic_DNA"/>
</dbReference>
<evidence type="ECO:0000313" key="1">
    <source>
        <dbReference type="EMBL" id="EDM81625.1"/>
    </source>
</evidence>
<keyword evidence="2" id="KW-1185">Reference proteome</keyword>
<dbReference type="Gene3D" id="1.10.3210.10">
    <property type="entry name" value="Hypothetical protein af1432"/>
    <property type="match status" value="1"/>
</dbReference>
<name>A6FXN7_9BACT</name>
<organism evidence="1 2">
    <name type="scientific">Plesiocystis pacifica SIR-1</name>
    <dbReference type="NCBI Taxonomy" id="391625"/>
    <lineage>
        <taxon>Bacteria</taxon>
        <taxon>Pseudomonadati</taxon>
        <taxon>Myxococcota</taxon>
        <taxon>Polyangia</taxon>
        <taxon>Nannocystales</taxon>
        <taxon>Nannocystaceae</taxon>
        <taxon>Plesiocystis</taxon>
    </lineage>
</organism>
<sequence length="193" mass="20553">MDREAAVNEVMAALRAAGEADYVGEPVSQLEHALQAGALALAAGAPVFEAVAALVHDLGHLDRVAPETCARMVEAGALLGVVGHEGIGADWLDGLGFDPRVGELVRAHVDAKRYLVATRPAYAARLSDASRQTLALQGGPMDTGEVARFEADPLLEAKLRVRSWDERAKDPDAVVPALEDWAPRLRDCWTGRS</sequence>
<gene>
    <name evidence="1" type="ORF">PPSIR1_21949</name>
</gene>
<comment type="caution">
    <text evidence="1">The sequence shown here is derived from an EMBL/GenBank/DDBJ whole genome shotgun (WGS) entry which is preliminary data.</text>
</comment>
<protein>
    <submittedName>
        <fullName evidence="1">HDIG domain protein</fullName>
    </submittedName>
</protein>
<dbReference type="STRING" id="391625.PPSIR1_21949"/>
<dbReference type="InterPro" id="IPR052567">
    <property type="entry name" value="OP_Dioxygenase"/>
</dbReference>
<dbReference type="Proteomes" id="UP000005801">
    <property type="component" value="Unassembled WGS sequence"/>
</dbReference>
<dbReference type="AlphaFoldDB" id="A6FXN7"/>
<dbReference type="RefSeq" id="WP_006969236.1">
    <property type="nucleotide sequence ID" value="NZ_ABCS01000002.1"/>
</dbReference>